<feature type="domain" description="Spore germination GerD central core" evidence="2">
    <location>
        <begin position="64"/>
        <end position="177"/>
    </location>
</feature>
<gene>
    <name evidence="3" type="ORF">SAMN05216565_1165</name>
</gene>
<evidence type="ECO:0000259" key="2">
    <source>
        <dbReference type="Pfam" id="PF17898"/>
    </source>
</evidence>
<dbReference type="PROSITE" id="PS51257">
    <property type="entry name" value="PROKAR_LIPOPROTEIN"/>
    <property type="match status" value="1"/>
</dbReference>
<reference evidence="4" key="1">
    <citation type="submission" date="2016-10" db="EMBL/GenBank/DDBJ databases">
        <authorList>
            <person name="Varghese N."/>
            <person name="Submissions S."/>
        </authorList>
    </citation>
    <scope>NUCLEOTIDE SEQUENCE [LARGE SCALE GENOMIC DNA]</scope>
    <source>
        <strain evidence="4">IBRC-M10078</strain>
    </source>
</reference>
<evidence type="ECO:0000313" key="4">
    <source>
        <dbReference type="Proteomes" id="UP000199159"/>
    </source>
</evidence>
<keyword evidence="1" id="KW-0732">Signal</keyword>
<dbReference type="InterPro" id="IPR041262">
    <property type="entry name" value="GerD_central"/>
</dbReference>
<dbReference type="EMBL" id="FNJU01000016">
    <property type="protein sequence ID" value="SDP94201.1"/>
    <property type="molecule type" value="Genomic_DNA"/>
</dbReference>
<feature type="chain" id="PRO_5011753522" evidence="1">
    <location>
        <begin position="23"/>
        <end position="192"/>
    </location>
</feature>
<sequence length="192" mass="22073">MKQFKVLLLITPFLLIIGCAPAEQGSNQMDYDQTKKMVVDILKTDEGKSAIEEILADESMKQKLIMDQAIVSKSIQTTLTSDEAIAFWKKTFEDPKFVETFAKSMQAEHEKMIKGLMKDPEYQAMMIDIMKDPELEKRLLETLKSQEYRGYLQTVMSETFESPLYKAKIQDILIKAAEEQQALNSAEKKEEE</sequence>
<proteinExistence type="predicted"/>
<dbReference type="RefSeq" id="WP_090858910.1">
    <property type="nucleotide sequence ID" value="NZ_FNJU01000016.1"/>
</dbReference>
<dbReference type="NCBIfam" id="NF040801">
    <property type="entry name" value="spore_GerD"/>
    <property type="match status" value="1"/>
</dbReference>
<dbReference type="AlphaFoldDB" id="A0A1H0WTZ1"/>
<keyword evidence="4" id="KW-1185">Reference proteome</keyword>
<dbReference type="OrthoDB" id="2375836at2"/>
<dbReference type="Pfam" id="PF17898">
    <property type="entry name" value="GerD"/>
    <property type="match status" value="1"/>
</dbReference>
<organism evidence="3 4">
    <name type="scientific">Litchfieldia salsa</name>
    <dbReference type="NCBI Taxonomy" id="930152"/>
    <lineage>
        <taxon>Bacteria</taxon>
        <taxon>Bacillati</taxon>
        <taxon>Bacillota</taxon>
        <taxon>Bacilli</taxon>
        <taxon>Bacillales</taxon>
        <taxon>Bacillaceae</taxon>
        <taxon>Litchfieldia</taxon>
    </lineage>
</organism>
<name>A0A1H0WTZ1_9BACI</name>
<dbReference type="STRING" id="930152.SAMN05216565_1165"/>
<protein>
    <submittedName>
        <fullName evidence="3">Spore germination protein D</fullName>
    </submittedName>
</protein>
<evidence type="ECO:0000256" key="1">
    <source>
        <dbReference type="SAM" id="SignalP"/>
    </source>
</evidence>
<accession>A0A1H0WTZ1</accession>
<evidence type="ECO:0000313" key="3">
    <source>
        <dbReference type="EMBL" id="SDP94201.1"/>
    </source>
</evidence>
<dbReference type="Proteomes" id="UP000199159">
    <property type="component" value="Unassembled WGS sequence"/>
</dbReference>
<feature type="signal peptide" evidence="1">
    <location>
        <begin position="1"/>
        <end position="22"/>
    </location>
</feature>